<name>A0ABT0KWI0_9GAMM</name>
<dbReference type="CDD" id="cd19166">
    <property type="entry name" value="HemeO-bac"/>
    <property type="match status" value="1"/>
</dbReference>
<organism evidence="1 2">
    <name type="scientific">Shewanella electrodiphila</name>
    <dbReference type="NCBI Taxonomy" id="934143"/>
    <lineage>
        <taxon>Bacteria</taxon>
        <taxon>Pseudomonadati</taxon>
        <taxon>Pseudomonadota</taxon>
        <taxon>Gammaproteobacteria</taxon>
        <taxon>Alteromonadales</taxon>
        <taxon>Shewanellaceae</taxon>
        <taxon>Shewanella</taxon>
    </lineage>
</organism>
<proteinExistence type="predicted"/>
<evidence type="ECO:0000313" key="1">
    <source>
        <dbReference type="EMBL" id="MCL1047921.1"/>
    </source>
</evidence>
<evidence type="ECO:0000313" key="2">
    <source>
        <dbReference type="Proteomes" id="UP001202134"/>
    </source>
</evidence>
<dbReference type="SUPFAM" id="SSF48613">
    <property type="entry name" value="Heme oxygenase-like"/>
    <property type="match status" value="1"/>
</dbReference>
<dbReference type="Gene3D" id="1.20.910.10">
    <property type="entry name" value="Heme oxygenase-like"/>
    <property type="match status" value="1"/>
</dbReference>
<sequence>MNLPLSEALKKHSRQTHDSVDMLVLSMEPFASIENYSKFLQAQNAFHEVLKPIYENPSLNLKIKGLNSLSRLEQVAMDMQDLHVKTMLVDEAIPSPSEFESIGWLYCSEGSNLGAAILYKEAQKIELTSNHGAKHLSAHKDGRMVHWRKFKEQLDGLELTLTQRQQALKGAEDAFAFFKRVIRQVNYAEETV</sequence>
<accession>A0ABT0KWI0</accession>
<dbReference type="Pfam" id="PF01126">
    <property type="entry name" value="Heme_oxygenase"/>
    <property type="match status" value="1"/>
</dbReference>
<keyword evidence="2" id="KW-1185">Reference proteome</keyword>
<comment type="caution">
    <text evidence="1">The sequence shown here is derived from an EMBL/GenBank/DDBJ whole genome shotgun (WGS) entry which is preliminary data.</text>
</comment>
<dbReference type="InterPro" id="IPR016053">
    <property type="entry name" value="Haem_Oase-like"/>
</dbReference>
<protein>
    <submittedName>
        <fullName evidence="1">Biliverdin-producing heme oxygenase</fullName>
    </submittedName>
</protein>
<dbReference type="InterPro" id="IPR016084">
    <property type="entry name" value="Haem_Oase-like_multi-hlx"/>
</dbReference>
<dbReference type="Proteomes" id="UP001202134">
    <property type="component" value="Unassembled WGS sequence"/>
</dbReference>
<dbReference type="RefSeq" id="WP_045456012.1">
    <property type="nucleotide sequence ID" value="NZ_JAKIKU010000022.1"/>
</dbReference>
<dbReference type="EMBL" id="JAKIKU010000022">
    <property type="protein sequence ID" value="MCL1047921.1"/>
    <property type="molecule type" value="Genomic_DNA"/>
</dbReference>
<reference evidence="1 2" key="1">
    <citation type="submission" date="2022-01" db="EMBL/GenBank/DDBJ databases">
        <title>Whole genome-based taxonomy of the Shewanellaceae.</title>
        <authorList>
            <person name="Martin-Rodriguez A.J."/>
        </authorList>
    </citation>
    <scope>NUCLEOTIDE SEQUENCE [LARGE SCALE GENOMIC DNA]</scope>
    <source>
        <strain evidence="1 2">DSM 24955</strain>
    </source>
</reference>
<gene>
    <name evidence="1" type="ORF">L2737_21720</name>
</gene>